<evidence type="ECO:0000256" key="12">
    <source>
        <dbReference type="PROSITE-ProRule" id="PRU10141"/>
    </source>
</evidence>
<gene>
    <name evidence="15" type="ORF">DAPPUDRAFT_198415</name>
</gene>
<proteinExistence type="inferred from homology"/>
<reference evidence="15 16" key="1">
    <citation type="journal article" date="2011" name="Science">
        <title>The ecoresponsive genome of Daphnia pulex.</title>
        <authorList>
            <person name="Colbourne J.K."/>
            <person name="Pfrender M.E."/>
            <person name="Gilbert D."/>
            <person name="Thomas W.K."/>
            <person name="Tucker A."/>
            <person name="Oakley T.H."/>
            <person name="Tokishita S."/>
            <person name="Aerts A."/>
            <person name="Arnold G.J."/>
            <person name="Basu M.K."/>
            <person name="Bauer D.J."/>
            <person name="Caceres C.E."/>
            <person name="Carmel L."/>
            <person name="Casola C."/>
            <person name="Choi J.H."/>
            <person name="Detter J.C."/>
            <person name="Dong Q."/>
            <person name="Dusheyko S."/>
            <person name="Eads B.D."/>
            <person name="Frohlich T."/>
            <person name="Geiler-Samerotte K.A."/>
            <person name="Gerlach D."/>
            <person name="Hatcher P."/>
            <person name="Jogdeo S."/>
            <person name="Krijgsveld J."/>
            <person name="Kriventseva E.V."/>
            <person name="Kultz D."/>
            <person name="Laforsch C."/>
            <person name="Lindquist E."/>
            <person name="Lopez J."/>
            <person name="Manak J.R."/>
            <person name="Muller J."/>
            <person name="Pangilinan J."/>
            <person name="Patwardhan R.P."/>
            <person name="Pitluck S."/>
            <person name="Pritham E.J."/>
            <person name="Rechtsteiner A."/>
            <person name="Rho M."/>
            <person name="Rogozin I.B."/>
            <person name="Sakarya O."/>
            <person name="Salamov A."/>
            <person name="Schaack S."/>
            <person name="Shapiro H."/>
            <person name="Shiga Y."/>
            <person name="Skalitzky C."/>
            <person name="Smith Z."/>
            <person name="Souvorov A."/>
            <person name="Sung W."/>
            <person name="Tang Z."/>
            <person name="Tsuchiya D."/>
            <person name="Tu H."/>
            <person name="Vos H."/>
            <person name="Wang M."/>
            <person name="Wolf Y.I."/>
            <person name="Yamagata H."/>
            <person name="Yamada T."/>
            <person name="Ye Y."/>
            <person name="Shaw J.R."/>
            <person name="Andrews J."/>
            <person name="Crease T.J."/>
            <person name="Tang H."/>
            <person name="Lucas S.M."/>
            <person name="Robertson H.M."/>
            <person name="Bork P."/>
            <person name="Koonin E.V."/>
            <person name="Zdobnov E.M."/>
            <person name="Grigoriev I.V."/>
            <person name="Lynch M."/>
            <person name="Boore J.L."/>
        </authorList>
    </citation>
    <scope>NUCLEOTIDE SEQUENCE [LARGE SCALE GENOMIC DNA]</scope>
</reference>
<dbReference type="PhylomeDB" id="E9GTA8"/>
<dbReference type="InterPro" id="IPR017441">
    <property type="entry name" value="Protein_kinase_ATP_BS"/>
</dbReference>
<dbReference type="EC" id="2.7.11.17" evidence="2"/>
<dbReference type="Proteomes" id="UP000000305">
    <property type="component" value="Unassembled WGS sequence"/>
</dbReference>
<name>E9GTA8_DAPPU</name>
<keyword evidence="8 12" id="KW-0067">ATP-binding</keyword>
<evidence type="ECO:0000256" key="2">
    <source>
        <dbReference type="ARBA" id="ARBA00012434"/>
    </source>
</evidence>
<dbReference type="InterPro" id="IPR032710">
    <property type="entry name" value="NTF2-like_dom_sf"/>
</dbReference>
<evidence type="ECO:0000256" key="6">
    <source>
        <dbReference type="ARBA" id="ARBA00022741"/>
    </source>
</evidence>
<accession>E9GTA8</accession>
<sequence length="524" mass="59192">MALNATTRFSDNYELKEELGKGAFSIVRRCVQKSTGLEFAAKIINTKKLSARDFQKLEREARICRKLQHPNIVRLHDSIQEESFHYLVFDLVTGGELFEDIVAREFYSEADASHCIQQILESVNHCHQNGVVHRDLKPENLLLASKAKGAAVKLADFGLAIEVQGEQQAWFGFAGTPGYLSPEVLKKEPYGKPVDIWACGVILYILLVGYPPFWDEDQHRLYAQIKAGAYDYPSPEWDTVTPEAKNLINQMLTVNPAKRITAAEALKHPWICQRERVASVVHRQETVDCLKKFNARRKLKGAILTTMLATRNFSSRSIINKKSDGSNVKESTDSSTTIEEDDVKEKSKGVVDRSSTVIAKEPEDVRLTATAKTCSQLPSNWNGSARKQEILKLTEQLLEAISAGDYETYAKICDPHVTSFEPEALGNLVEGLEFHKFFFDNLLGKNCKSINTLILNPHIHLMGEDAACIAYVRLTQFVDKQGQAHTQQNEETRVWYRRDGKWLNVHFHRSGASTPCTLPYHQNK</sequence>
<dbReference type="PROSITE" id="PS00108">
    <property type="entry name" value="PROTEIN_KINASE_ST"/>
    <property type="match status" value="1"/>
</dbReference>
<evidence type="ECO:0000256" key="4">
    <source>
        <dbReference type="ARBA" id="ARBA00022553"/>
    </source>
</evidence>
<dbReference type="GO" id="GO:0023052">
    <property type="term" value="P:signaling"/>
    <property type="evidence" value="ECO:0007669"/>
    <property type="project" value="UniProtKB-ARBA"/>
</dbReference>
<evidence type="ECO:0000256" key="8">
    <source>
        <dbReference type="ARBA" id="ARBA00022840"/>
    </source>
</evidence>
<dbReference type="PROSITE" id="PS50011">
    <property type="entry name" value="PROTEIN_KINASE_DOM"/>
    <property type="match status" value="1"/>
</dbReference>
<dbReference type="Gene3D" id="1.10.510.10">
    <property type="entry name" value="Transferase(Phosphotransferase) domain 1"/>
    <property type="match status" value="1"/>
</dbReference>
<dbReference type="CDD" id="cd14086">
    <property type="entry name" value="STKc_CaMKII"/>
    <property type="match status" value="1"/>
</dbReference>
<dbReference type="GO" id="GO:0005524">
    <property type="term" value="F:ATP binding"/>
    <property type="evidence" value="ECO:0007669"/>
    <property type="project" value="UniProtKB-UniRule"/>
</dbReference>
<dbReference type="Gene3D" id="3.30.200.20">
    <property type="entry name" value="Phosphorylase Kinase, domain 1"/>
    <property type="match status" value="1"/>
</dbReference>
<feature type="binding site" evidence="12">
    <location>
        <position position="42"/>
    </location>
    <ligand>
        <name>ATP</name>
        <dbReference type="ChEBI" id="CHEBI:30616"/>
    </ligand>
</feature>
<dbReference type="HOGENOM" id="CLU_000288_71_0_1"/>
<dbReference type="InParanoid" id="E9GTA8"/>
<feature type="compositionally biased region" description="Polar residues" evidence="13">
    <location>
        <begin position="320"/>
        <end position="337"/>
    </location>
</feature>
<dbReference type="PANTHER" id="PTHR24347">
    <property type="entry name" value="SERINE/THREONINE-PROTEIN KINASE"/>
    <property type="match status" value="1"/>
</dbReference>
<evidence type="ECO:0000256" key="1">
    <source>
        <dbReference type="ARBA" id="ARBA00005354"/>
    </source>
</evidence>
<feature type="region of interest" description="Disordered" evidence="13">
    <location>
        <begin position="320"/>
        <end position="346"/>
    </location>
</feature>
<evidence type="ECO:0000256" key="7">
    <source>
        <dbReference type="ARBA" id="ARBA00022777"/>
    </source>
</evidence>
<evidence type="ECO:0000256" key="11">
    <source>
        <dbReference type="ARBA" id="ARBA00047430"/>
    </source>
</evidence>
<dbReference type="SMART" id="SM00220">
    <property type="entry name" value="S_TKc"/>
    <property type="match status" value="1"/>
</dbReference>
<dbReference type="STRING" id="6669.E9GTA8"/>
<dbReference type="OMA" id="ECAQSVP"/>
<comment type="similarity">
    <text evidence="1">Belongs to the protein kinase superfamily. CAMK Ser/Thr protein kinase family. CaMK subfamily.</text>
</comment>
<evidence type="ECO:0000259" key="14">
    <source>
        <dbReference type="PROSITE" id="PS50011"/>
    </source>
</evidence>
<evidence type="ECO:0000313" key="15">
    <source>
        <dbReference type="EMBL" id="EFX77393.1"/>
    </source>
</evidence>
<dbReference type="GO" id="GO:0014069">
    <property type="term" value="C:postsynaptic density"/>
    <property type="evidence" value="ECO:0000318"/>
    <property type="project" value="GO_Central"/>
</dbReference>
<dbReference type="FunFam" id="3.10.450.50:FF:000009">
    <property type="entry name" value="Calcium/calmodulin-dependent protein kinase type II"/>
    <property type="match status" value="1"/>
</dbReference>
<evidence type="ECO:0000313" key="16">
    <source>
        <dbReference type="Proteomes" id="UP000000305"/>
    </source>
</evidence>
<dbReference type="GO" id="GO:1903076">
    <property type="term" value="P:regulation of protein localization to plasma membrane"/>
    <property type="evidence" value="ECO:0000318"/>
    <property type="project" value="GO_Central"/>
</dbReference>
<dbReference type="GO" id="GO:0005737">
    <property type="term" value="C:cytoplasm"/>
    <property type="evidence" value="ECO:0000318"/>
    <property type="project" value="GO_Central"/>
</dbReference>
<keyword evidence="9" id="KW-0112">Calmodulin-binding</keyword>
<dbReference type="GO" id="GO:0007613">
    <property type="term" value="P:memory"/>
    <property type="evidence" value="ECO:0007669"/>
    <property type="project" value="UniProtKB-ARBA"/>
</dbReference>
<keyword evidence="3" id="KW-0723">Serine/threonine-protein kinase</keyword>
<dbReference type="Pfam" id="PF00069">
    <property type="entry name" value="Pkinase"/>
    <property type="match status" value="1"/>
</dbReference>
<keyword evidence="7" id="KW-0418">Kinase</keyword>
<dbReference type="Gene3D" id="6.10.140.620">
    <property type="match status" value="1"/>
</dbReference>
<dbReference type="FunFam" id="1.10.510.10:FF:000001">
    <property type="entry name" value="Calcium/calmodulin-dependent protein kinase type II subunit delta"/>
    <property type="match status" value="1"/>
</dbReference>
<evidence type="ECO:0000256" key="5">
    <source>
        <dbReference type="ARBA" id="ARBA00022679"/>
    </source>
</evidence>
<evidence type="ECO:0000256" key="3">
    <source>
        <dbReference type="ARBA" id="ARBA00022527"/>
    </source>
</evidence>
<dbReference type="Pfam" id="PF08332">
    <property type="entry name" value="CaMKII_AD"/>
    <property type="match status" value="1"/>
</dbReference>
<comment type="catalytic activity">
    <reaction evidence="11">
        <text>L-seryl-[protein] + ATP = O-phospho-L-seryl-[protein] + ADP + H(+)</text>
        <dbReference type="Rhea" id="RHEA:17989"/>
        <dbReference type="Rhea" id="RHEA-COMP:9863"/>
        <dbReference type="Rhea" id="RHEA-COMP:11604"/>
        <dbReference type="ChEBI" id="CHEBI:15378"/>
        <dbReference type="ChEBI" id="CHEBI:29999"/>
        <dbReference type="ChEBI" id="CHEBI:30616"/>
        <dbReference type="ChEBI" id="CHEBI:83421"/>
        <dbReference type="ChEBI" id="CHEBI:456216"/>
        <dbReference type="EC" id="2.7.11.17"/>
    </reaction>
</comment>
<evidence type="ECO:0000256" key="13">
    <source>
        <dbReference type="SAM" id="MobiDB-lite"/>
    </source>
</evidence>
<protein>
    <recommendedName>
        <fullName evidence="2">calcium/calmodulin-dependent protein kinase</fullName>
        <ecNumber evidence="2">2.7.11.17</ecNumber>
    </recommendedName>
</protein>
<dbReference type="InterPro" id="IPR011009">
    <property type="entry name" value="Kinase-like_dom_sf"/>
</dbReference>
<dbReference type="OrthoDB" id="336747at2759"/>
<keyword evidence="16" id="KW-1185">Reference proteome</keyword>
<dbReference type="GO" id="GO:0007154">
    <property type="term" value="P:cell communication"/>
    <property type="evidence" value="ECO:0007669"/>
    <property type="project" value="UniProtKB-ARBA"/>
</dbReference>
<dbReference type="KEGG" id="dpx:DAPPUDRAFT_198415"/>
<dbReference type="EMBL" id="GL732563">
    <property type="protein sequence ID" value="EFX77393.1"/>
    <property type="molecule type" value="Genomic_DNA"/>
</dbReference>
<dbReference type="SUPFAM" id="SSF56112">
    <property type="entry name" value="Protein kinase-like (PK-like)"/>
    <property type="match status" value="1"/>
</dbReference>
<keyword evidence="6 12" id="KW-0547">Nucleotide-binding</keyword>
<dbReference type="FunCoup" id="E9GTA8">
    <property type="interactions" value="180"/>
</dbReference>
<dbReference type="AlphaFoldDB" id="E9GTA8"/>
<keyword evidence="4" id="KW-0597">Phosphoprotein</keyword>
<evidence type="ECO:0000256" key="9">
    <source>
        <dbReference type="ARBA" id="ARBA00022860"/>
    </source>
</evidence>
<dbReference type="eggNOG" id="KOG0033">
    <property type="taxonomic scope" value="Eukaryota"/>
</dbReference>
<dbReference type="GO" id="GO:0048168">
    <property type="term" value="P:regulation of neuronal synaptic plasticity"/>
    <property type="evidence" value="ECO:0000318"/>
    <property type="project" value="GO_Central"/>
</dbReference>
<organism evidence="15 16">
    <name type="scientific">Daphnia pulex</name>
    <name type="common">Water flea</name>
    <dbReference type="NCBI Taxonomy" id="6669"/>
    <lineage>
        <taxon>Eukaryota</taxon>
        <taxon>Metazoa</taxon>
        <taxon>Ecdysozoa</taxon>
        <taxon>Arthropoda</taxon>
        <taxon>Crustacea</taxon>
        <taxon>Branchiopoda</taxon>
        <taxon>Diplostraca</taxon>
        <taxon>Cladocera</taxon>
        <taxon>Anomopoda</taxon>
        <taxon>Daphniidae</taxon>
        <taxon>Daphnia</taxon>
    </lineage>
</organism>
<comment type="catalytic activity">
    <reaction evidence="10">
        <text>L-threonyl-[protein] + ATP = O-phospho-L-threonyl-[protein] + ADP + H(+)</text>
        <dbReference type="Rhea" id="RHEA:46608"/>
        <dbReference type="Rhea" id="RHEA-COMP:11060"/>
        <dbReference type="Rhea" id="RHEA-COMP:11605"/>
        <dbReference type="ChEBI" id="CHEBI:15378"/>
        <dbReference type="ChEBI" id="CHEBI:30013"/>
        <dbReference type="ChEBI" id="CHEBI:30616"/>
        <dbReference type="ChEBI" id="CHEBI:61977"/>
        <dbReference type="ChEBI" id="CHEBI:456216"/>
        <dbReference type="EC" id="2.7.11.17"/>
    </reaction>
</comment>
<dbReference type="GO" id="GO:0004683">
    <property type="term" value="F:calcium/calmodulin-dependent protein kinase activity"/>
    <property type="evidence" value="ECO:0000318"/>
    <property type="project" value="GO_Central"/>
</dbReference>
<dbReference type="Gene3D" id="3.10.450.50">
    <property type="match status" value="1"/>
</dbReference>
<dbReference type="GO" id="GO:0030424">
    <property type="term" value="C:axon"/>
    <property type="evidence" value="ECO:0007669"/>
    <property type="project" value="UniProtKB-ARBA"/>
</dbReference>
<dbReference type="GO" id="GO:0005516">
    <property type="term" value="F:calmodulin binding"/>
    <property type="evidence" value="ECO:0000318"/>
    <property type="project" value="GO_Central"/>
</dbReference>
<dbReference type="GO" id="GO:0010468">
    <property type="term" value="P:regulation of gene expression"/>
    <property type="evidence" value="ECO:0007669"/>
    <property type="project" value="UniProtKB-ARBA"/>
</dbReference>
<dbReference type="FunFam" id="3.30.200.20:FF:000002">
    <property type="entry name" value="Calcium/calmodulin-dependent protein kinase type II subunit delta isoform 2"/>
    <property type="match status" value="1"/>
</dbReference>
<evidence type="ECO:0000256" key="10">
    <source>
        <dbReference type="ARBA" id="ARBA00047307"/>
    </source>
</evidence>
<dbReference type="InterPro" id="IPR013543">
    <property type="entry name" value="Ca/CaM-dep_prot_kinase-assoc"/>
</dbReference>
<dbReference type="GO" id="GO:0043005">
    <property type="term" value="C:neuron projection"/>
    <property type="evidence" value="ECO:0000318"/>
    <property type="project" value="GO_Central"/>
</dbReference>
<feature type="domain" description="Protein kinase" evidence="14">
    <location>
        <begin position="13"/>
        <end position="271"/>
    </location>
</feature>
<dbReference type="InterPro" id="IPR000719">
    <property type="entry name" value="Prot_kinase_dom"/>
</dbReference>
<dbReference type="SUPFAM" id="SSF54427">
    <property type="entry name" value="NTF2-like"/>
    <property type="match status" value="1"/>
</dbReference>
<dbReference type="InterPro" id="IPR008271">
    <property type="entry name" value="Ser/Thr_kinase_AS"/>
</dbReference>
<dbReference type="PROSITE" id="PS00107">
    <property type="entry name" value="PROTEIN_KINASE_ATP"/>
    <property type="match status" value="1"/>
</dbReference>
<keyword evidence="5" id="KW-0808">Transferase</keyword>